<sequence length="119" mass="12851">MNRLPVENTGDRLLCLSVEPYAEDFWLRPGESLAVMPSADDTDPQFAVYAQPNHLSVWIYESGDPTKVLMDFTVVNAKGTVVGCGYQRPAGATATASGVFLISERSVRGEPVDNDSAEA</sequence>
<dbReference type="EMBL" id="JAGEPF010000017">
    <property type="protein sequence ID" value="MBO2461263.1"/>
    <property type="molecule type" value="Genomic_DNA"/>
</dbReference>
<dbReference type="Proteomes" id="UP000680206">
    <property type="component" value="Unassembled WGS sequence"/>
</dbReference>
<comment type="caution">
    <text evidence="1">The sequence shown here is derived from an EMBL/GenBank/DDBJ whole genome shotgun (WGS) entry which is preliminary data.</text>
</comment>
<proteinExistence type="predicted"/>
<gene>
    <name evidence="1" type="ORF">J4709_27135</name>
</gene>
<name>A0ABS3RWX5_9ACTN</name>
<evidence type="ECO:0000313" key="1">
    <source>
        <dbReference type="EMBL" id="MBO2461263.1"/>
    </source>
</evidence>
<evidence type="ECO:0000313" key="2">
    <source>
        <dbReference type="Proteomes" id="UP000680206"/>
    </source>
</evidence>
<protein>
    <submittedName>
        <fullName evidence="1">Uncharacterized protein</fullName>
    </submittedName>
</protein>
<dbReference type="RefSeq" id="WP_208244641.1">
    <property type="nucleotide sequence ID" value="NZ_JAGEPF010000017.1"/>
</dbReference>
<keyword evidence="2" id="KW-1185">Reference proteome</keyword>
<organism evidence="1 2">
    <name type="scientific">Actinomadura violacea</name>
    <dbReference type="NCBI Taxonomy" id="2819934"/>
    <lineage>
        <taxon>Bacteria</taxon>
        <taxon>Bacillati</taxon>
        <taxon>Actinomycetota</taxon>
        <taxon>Actinomycetes</taxon>
        <taxon>Streptosporangiales</taxon>
        <taxon>Thermomonosporaceae</taxon>
        <taxon>Actinomadura</taxon>
    </lineage>
</organism>
<reference evidence="1 2" key="1">
    <citation type="submission" date="2021-03" db="EMBL/GenBank/DDBJ databases">
        <title>Actinomadura violae sp. nov., isolated from lichen in Thailand.</title>
        <authorList>
            <person name="Kanchanasin P."/>
            <person name="Saeng-In P."/>
            <person name="Phongsopitanun W."/>
            <person name="Yuki M."/>
            <person name="Kudo T."/>
            <person name="Ohkuma M."/>
            <person name="Tanasupawat S."/>
        </authorList>
    </citation>
    <scope>NUCLEOTIDE SEQUENCE [LARGE SCALE GENOMIC DNA]</scope>
    <source>
        <strain evidence="1 2">LCR2-06</strain>
    </source>
</reference>
<accession>A0ABS3RWX5</accession>